<dbReference type="HOGENOM" id="CLU_687101_0_0_1"/>
<accession>B0DN84</accession>
<name>B0DN84_LACBS</name>
<dbReference type="InParanoid" id="B0DN84"/>
<keyword evidence="3" id="KW-1185">Reference proteome</keyword>
<proteinExistence type="predicted"/>
<dbReference type="Proteomes" id="UP000001194">
    <property type="component" value="Unassembled WGS sequence"/>
</dbReference>
<feature type="compositionally biased region" description="Low complexity" evidence="1">
    <location>
        <begin position="1"/>
        <end position="21"/>
    </location>
</feature>
<dbReference type="OrthoDB" id="2749294at2759"/>
<dbReference type="RefSeq" id="XP_001885458.1">
    <property type="nucleotide sequence ID" value="XM_001885423.1"/>
</dbReference>
<sequence>MAKAATAKGKGNAHAKAPTKAAPKKAAPKKTPATQHKKTGSQKRPAENESSDESSEESDHRRRKKKCVRPTEASDDEVVDAGNKDDKEPEVMGGEPESEHESPDDSECKKDLARDVRLVFTDTIKVTFIHKDNRVETLSRRCGVESERHSTLVATPPVSNIFVSITTCINNDAKKQMYQNIIGRSLERFGREWKKSEWGRMWGDKEHWMVDDQMAPGLISTTADMWSADTMKAAFLGVTVHWIDVKRKEGEETWEMRSEVIGFRSVSGDHNRKNLGSTLLPWTTPTKCETIEATHTQRNLPPWSAEENQLPCLGHVVNLAEVDVMTHITKIAAVETATAIWEYDPSLPDNRMLNGSLDVTAAIRTLAIKIQSSGQRIEAFEKLQIECGLKDALKIPLHSNV</sequence>
<dbReference type="GeneID" id="6081158"/>
<reference evidence="2 3" key="1">
    <citation type="journal article" date="2008" name="Nature">
        <title>The genome of Laccaria bicolor provides insights into mycorrhizal symbiosis.</title>
        <authorList>
            <person name="Martin F."/>
            <person name="Aerts A."/>
            <person name="Ahren D."/>
            <person name="Brun A."/>
            <person name="Danchin E.G.J."/>
            <person name="Duchaussoy F."/>
            <person name="Gibon J."/>
            <person name="Kohler A."/>
            <person name="Lindquist E."/>
            <person name="Pereda V."/>
            <person name="Salamov A."/>
            <person name="Shapiro H.J."/>
            <person name="Wuyts J."/>
            <person name="Blaudez D."/>
            <person name="Buee M."/>
            <person name="Brokstein P."/>
            <person name="Canbaeck B."/>
            <person name="Cohen D."/>
            <person name="Courty P.E."/>
            <person name="Coutinho P.M."/>
            <person name="Delaruelle C."/>
            <person name="Detter J.C."/>
            <person name="Deveau A."/>
            <person name="DiFazio S."/>
            <person name="Duplessis S."/>
            <person name="Fraissinet-Tachet L."/>
            <person name="Lucic E."/>
            <person name="Frey-Klett P."/>
            <person name="Fourrey C."/>
            <person name="Feussner I."/>
            <person name="Gay G."/>
            <person name="Grimwood J."/>
            <person name="Hoegger P.J."/>
            <person name="Jain P."/>
            <person name="Kilaru S."/>
            <person name="Labbe J."/>
            <person name="Lin Y.C."/>
            <person name="Legue V."/>
            <person name="Le Tacon F."/>
            <person name="Marmeisse R."/>
            <person name="Melayah D."/>
            <person name="Montanini B."/>
            <person name="Muratet M."/>
            <person name="Nehls U."/>
            <person name="Niculita-Hirzel H."/>
            <person name="Oudot-Le Secq M.P."/>
            <person name="Peter M."/>
            <person name="Quesneville H."/>
            <person name="Rajashekar B."/>
            <person name="Reich M."/>
            <person name="Rouhier N."/>
            <person name="Schmutz J."/>
            <person name="Yin T."/>
            <person name="Chalot M."/>
            <person name="Henrissat B."/>
            <person name="Kuees U."/>
            <person name="Lucas S."/>
            <person name="Van de Peer Y."/>
            <person name="Podila G.K."/>
            <person name="Polle A."/>
            <person name="Pukkila P.J."/>
            <person name="Richardson P.M."/>
            <person name="Rouze P."/>
            <person name="Sanders I.R."/>
            <person name="Stajich J.E."/>
            <person name="Tunlid A."/>
            <person name="Tuskan G."/>
            <person name="Grigoriev I.V."/>
        </authorList>
    </citation>
    <scope>NUCLEOTIDE SEQUENCE [LARGE SCALE GENOMIC DNA]</scope>
    <source>
        <strain evidence="3">S238N-H82 / ATCC MYA-4686</strain>
    </source>
</reference>
<protein>
    <submittedName>
        <fullName evidence="2">Predicted protein</fullName>
    </submittedName>
</protein>
<organism evidence="3">
    <name type="scientific">Laccaria bicolor (strain S238N-H82 / ATCC MYA-4686)</name>
    <name type="common">Bicoloured deceiver</name>
    <name type="synonym">Laccaria laccata var. bicolor</name>
    <dbReference type="NCBI Taxonomy" id="486041"/>
    <lineage>
        <taxon>Eukaryota</taxon>
        <taxon>Fungi</taxon>
        <taxon>Dikarya</taxon>
        <taxon>Basidiomycota</taxon>
        <taxon>Agaricomycotina</taxon>
        <taxon>Agaricomycetes</taxon>
        <taxon>Agaricomycetidae</taxon>
        <taxon>Agaricales</taxon>
        <taxon>Agaricineae</taxon>
        <taxon>Hydnangiaceae</taxon>
        <taxon>Laccaria</taxon>
    </lineage>
</organism>
<gene>
    <name evidence="2" type="ORF">LACBIDRAFT_331039</name>
</gene>
<dbReference type="AlphaFoldDB" id="B0DN84"/>
<evidence type="ECO:0000313" key="2">
    <source>
        <dbReference type="EMBL" id="EDR03890.1"/>
    </source>
</evidence>
<feature type="region of interest" description="Disordered" evidence="1">
    <location>
        <begin position="1"/>
        <end position="109"/>
    </location>
</feature>
<feature type="compositionally biased region" description="Basic and acidic residues" evidence="1">
    <location>
        <begin position="97"/>
        <end position="109"/>
    </location>
</feature>
<evidence type="ECO:0000313" key="3">
    <source>
        <dbReference type="Proteomes" id="UP000001194"/>
    </source>
</evidence>
<dbReference type="KEGG" id="lbc:LACBIDRAFT_331039"/>
<evidence type="ECO:0000256" key="1">
    <source>
        <dbReference type="SAM" id="MobiDB-lite"/>
    </source>
</evidence>
<dbReference type="EMBL" id="DS547121">
    <property type="protein sequence ID" value="EDR03890.1"/>
    <property type="molecule type" value="Genomic_DNA"/>
</dbReference>